<organism evidence="3 4">
    <name type="scientific">Phaeodactylibacter xiamenensis</name>
    <dbReference type="NCBI Taxonomy" id="1524460"/>
    <lineage>
        <taxon>Bacteria</taxon>
        <taxon>Pseudomonadati</taxon>
        <taxon>Bacteroidota</taxon>
        <taxon>Saprospiria</taxon>
        <taxon>Saprospirales</taxon>
        <taxon>Haliscomenobacteraceae</taxon>
        <taxon>Phaeodactylibacter</taxon>
    </lineage>
</organism>
<reference evidence="3 4" key="1">
    <citation type="journal article" date="2014" name="Int. J. Syst. Evol. Microbiol.">
        <title>Phaeodactylibacter xiamenensis gen. nov., sp. nov., a member of the family Saprospiraceae isolated from the marine alga Phaeodactylum tricornutum.</title>
        <authorList>
            <person name="Chen Z.Jr."/>
            <person name="Lei X."/>
            <person name="Lai Q."/>
            <person name="Li Y."/>
            <person name="Zhang B."/>
            <person name="Zhang J."/>
            <person name="Zhang H."/>
            <person name="Yang L."/>
            <person name="Zheng W."/>
            <person name="Tian Y."/>
            <person name="Yu Z."/>
            <person name="Xu H.Jr."/>
            <person name="Zheng T."/>
        </authorList>
    </citation>
    <scope>NUCLEOTIDE SEQUENCE [LARGE SCALE GENOMIC DNA]</scope>
    <source>
        <strain evidence="3 4">KD52</strain>
    </source>
</reference>
<accession>A0A098S2F2</accession>
<dbReference type="Proteomes" id="UP000029736">
    <property type="component" value="Unassembled WGS sequence"/>
</dbReference>
<sequence length="134" mass="15462">MRYPILLLTVFAFLLSMPAAHAQLFKGKKDTTEQAAEAEPVSLKERLFGNKARQQDLKSDHREAKDDHRAARKDRKAAEARERAARLRKEAIKAERRATRAEKRAMKKTDKAENAQQQVAGEHESFFERIFKND</sequence>
<dbReference type="RefSeq" id="WP_044228348.1">
    <property type="nucleotide sequence ID" value="NZ_JBKAGJ010000004.1"/>
</dbReference>
<feature type="region of interest" description="Disordered" evidence="1">
    <location>
        <begin position="27"/>
        <end position="134"/>
    </location>
</feature>
<dbReference type="AlphaFoldDB" id="A0A098S2F2"/>
<evidence type="ECO:0000256" key="1">
    <source>
        <dbReference type="SAM" id="MobiDB-lite"/>
    </source>
</evidence>
<protein>
    <submittedName>
        <fullName evidence="3">Uncharacterized protein</fullName>
    </submittedName>
</protein>
<comment type="caution">
    <text evidence="3">The sequence shown here is derived from an EMBL/GenBank/DDBJ whole genome shotgun (WGS) entry which is preliminary data.</text>
</comment>
<keyword evidence="2" id="KW-0732">Signal</keyword>
<feature type="compositionally biased region" description="Basic and acidic residues" evidence="1">
    <location>
        <begin position="76"/>
        <end position="113"/>
    </location>
</feature>
<evidence type="ECO:0000313" key="3">
    <source>
        <dbReference type="EMBL" id="KGE85317.1"/>
    </source>
</evidence>
<evidence type="ECO:0000313" key="4">
    <source>
        <dbReference type="Proteomes" id="UP000029736"/>
    </source>
</evidence>
<evidence type="ECO:0000256" key="2">
    <source>
        <dbReference type="SAM" id="SignalP"/>
    </source>
</evidence>
<dbReference type="EMBL" id="JPOS01000090">
    <property type="protein sequence ID" value="KGE85317.1"/>
    <property type="molecule type" value="Genomic_DNA"/>
</dbReference>
<keyword evidence="4" id="KW-1185">Reference proteome</keyword>
<gene>
    <name evidence="3" type="ORF">IX84_27810</name>
</gene>
<feature type="chain" id="PRO_5001947517" evidence="2">
    <location>
        <begin position="23"/>
        <end position="134"/>
    </location>
</feature>
<name>A0A098S2F2_9BACT</name>
<feature type="signal peptide" evidence="2">
    <location>
        <begin position="1"/>
        <end position="22"/>
    </location>
</feature>
<feature type="compositionally biased region" description="Basic and acidic residues" evidence="1">
    <location>
        <begin position="121"/>
        <end position="134"/>
    </location>
</feature>
<feature type="compositionally biased region" description="Basic and acidic residues" evidence="1">
    <location>
        <begin position="42"/>
        <end position="69"/>
    </location>
</feature>
<proteinExistence type="predicted"/>